<keyword evidence="3" id="KW-1185">Reference proteome</keyword>
<dbReference type="STRING" id="29529.SAMN04488122_2167"/>
<evidence type="ECO:0000313" key="3">
    <source>
        <dbReference type="Proteomes" id="UP000199310"/>
    </source>
</evidence>
<dbReference type="Proteomes" id="UP000199310">
    <property type="component" value="Unassembled WGS sequence"/>
</dbReference>
<evidence type="ECO:0008006" key="4">
    <source>
        <dbReference type="Google" id="ProtNLM"/>
    </source>
</evidence>
<accession>A0A1I0R3K7</accession>
<feature type="signal peptide" evidence="1">
    <location>
        <begin position="1"/>
        <end position="23"/>
    </location>
</feature>
<protein>
    <recommendedName>
        <fullName evidence="4">DUF4843 domain-containing protein</fullName>
    </recommendedName>
</protein>
<reference evidence="3" key="1">
    <citation type="submission" date="2016-10" db="EMBL/GenBank/DDBJ databases">
        <authorList>
            <person name="Varghese N."/>
            <person name="Submissions S."/>
        </authorList>
    </citation>
    <scope>NUCLEOTIDE SEQUENCE [LARGE SCALE GENOMIC DNA]</scope>
    <source>
        <strain evidence="3">DSM 3695</strain>
    </source>
</reference>
<gene>
    <name evidence="2" type="ORF">SAMN04488122_2167</name>
</gene>
<proteinExistence type="predicted"/>
<feature type="chain" id="PRO_5011744040" description="DUF4843 domain-containing protein" evidence="1">
    <location>
        <begin position="24"/>
        <end position="262"/>
    </location>
</feature>
<sequence length="262" mass="29227">MKTIHILFLALTGICLLTLPACSKKEPGFLYEDKMLAVTVKGYNGSDETLEVRLDTMPVIQTPPGKFDETRGCILPAGQKALTLSIKEIATGKIILNKELKKEDSPATIEFFYFNGQVSKMPEVPPLEEGKIKISYMFRPTVTQYAEPVDIVLGKYYFTPKVFEEITRIKNVKPNEFSAPVSISTFATSGQVYNGQPTAVLFLVYVYKAGTNEFYTTGTEYTWHPTSTTAPKPAASVKSAKVYIFEEVPVDNTMSFQKQLEL</sequence>
<dbReference type="EMBL" id="FOJG01000001">
    <property type="protein sequence ID" value="SEW34959.1"/>
    <property type="molecule type" value="Genomic_DNA"/>
</dbReference>
<name>A0A1I0R3K7_9BACT</name>
<organism evidence="2 3">
    <name type="scientific">Chitinophaga arvensicola</name>
    <dbReference type="NCBI Taxonomy" id="29529"/>
    <lineage>
        <taxon>Bacteria</taxon>
        <taxon>Pseudomonadati</taxon>
        <taxon>Bacteroidota</taxon>
        <taxon>Chitinophagia</taxon>
        <taxon>Chitinophagales</taxon>
        <taxon>Chitinophagaceae</taxon>
        <taxon>Chitinophaga</taxon>
    </lineage>
</organism>
<dbReference type="OrthoDB" id="662785at2"/>
<dbReference type="RefSeq" id="WP_089894348.1">
    <property type="nucleotide sequence ID" value="NZ_FOJG01000001.1"/>
</dbReference>
<keyword evidence="1" id="KW-0732">Signal</keyword>
<dbReference type="AlphaFoldDB" id="A0A1I0R3K7"/>
<evidence type="ECO:0000256" key="1">
    <source>
        <dbReference type="SAM" id="SignalP"/>
    </source>
</evidence>
<evidence type="ECO:0000313" key="2">
    <source>
        <dbReference type="EMBL" id="SEW34959.1"/>
    </source>
</evidence>